<dbReference type="RefSeq" id="WP_409656753.1">
    <property type="nucleotide sequence ID" value="NZ_JBKBUW010000033.1"/>
</dbReference>
<gene>
    <name evidence="2" type="ORF">ENS82_09185</name>
</gene>
<organism evidence="2">
    <name type="scientific">Meiothermus ruber</name>
    <dbReference type="NCBI Taxonomy" id="277"/>
    <lineage>
        <taxon>Bacteria</taxon>
        <taxon>Thermotogati</taxon>
        <taxon>Deinococcota</taxon>
        <taxon>Deinococci</taxon>
        <taxon>Thermales</taxon>
        <taxon>Thermaceae</taxon>
        <taxon>Meiothermus</taxon>
    </lineage>
</organism>
<accession>A0A7C3DR51</accession>
<dbReference type="EMBL" id="DSWI01000019">
    <property type="protein sequence ID" value="HFG20872.1"/>
    <property type="molecule type" value="Genomic_DNA"/>
</dbReference>
<reference evidence="2" key="1">
    <citation type="journal article" date="2020" name="mSystems">
        <title>Genome- and Community-Level Interaction Insights into Carbon Utilization and Element Cycling Functions of Hydrothermarchaeota in Hydrothermal Sediment.</title>
        <authorList>
            <person name="Zhou Z."/>
            <person name="Liu Y."/>
            <person name="Xu W."/>
            <person name="Pan J."/>
            <person name="Luo Z.H."/>
            <person name="Li M."/>
        </authorList>
    </citation>
    <scope>NUCLEOTIDE SEQUENCE [LARGE SCALE GENOMIC DNA]</scope>
    <source>
        <strain evidence="2">SpSt-524</strain>
    </source>
</reference>
<name>A0A7C3DR51_MEIRU</name>
<sequence>MNLLDWIRNWGRKQPLEAPKLDAAEQHFVGMDVQAVINTHLAWRKRLEDAILGRSNEELDIGVIMQDNQCLLGQWLYGQAARSTLALHPEFAALREAHRTFHLYTARVVQTLRMRGVEAAQAMLETEFDRLSKDIVFNLAALMHKERTLH</sequence>
<comment type="caution">
    <text evidence="2">The sequence shown here is derived from an EMBL/GenBank/DDBJ whole genome shotgun (WGS) entry which is preliminary data.</text>
</comment>
<dbReference type="Gene3D" id="1.20.120.30">
    <property type="entry name" value="Aspartate receptor, ligand-binding domain"/>
    <property type="match status" value="1"/>
</dbReference>
<dbReference type="AlphaFoldDB" id="A0A7C3DR51"/>
<dbReference type="InterPro" id="IPR025991">
    <property type="entry name" value="Chemoreceptor_zinc-bind_dom"/>
</dbReference>
<dbReference type="Pfam" id="PF13682">
    <property type="entry name" value="CZB"/>
    <property type="match status" value="1"/>
</dbReference>
<evidence type="ECO:0000313" key="2">
    <source>
        <dbReference type="EMBL" id="HFG20872.1"/>
    </source>
</evidence>
<protein>
    <recommendedName>
        <fullName evidence="1">Chemoreceptor zinc-binding domain-containing protein</fullName>
    </recommendedName>
</protein>
<proteinExistence type="predicted"/>
<feature type="domain" description="Chemoreceptor zinc-binding" evidence="1">
    <location>
        <begin position="40"/>
        <end position="109"/>
    </location>
</feature>
<evidence type="ECO:0000259" key="1">
    <source>
        <dbReference type="Pfam" id="PF13682"/>
    </source>
</evidence>